<evidence type="ECO:0000256" key="2">
    <source>
        <dbReference type="ARBA" id="ARBA00022670"/>
    </source>
</evidence>
<feature type="binding site" evidence="5">
    <location>
        <position position="85"/>
    </location>
    <ligand>
        <name>substrate</name>
    </ligand>
</feature>
<evidence type="ECO:0000313" key="9">
    <source>
        <dbReference type="Proteomes" id="UP001150538"/>
    </source>
</evidence>
<comment type="catalytic activity">
    <reaction evidence="5 6">
        <text>Release of N-terminal amino acids, preferentially methionine, from peptides and arylamides.</text>
        <dbReference type="EC" id="3.4.11.18"/>
    </reaction>
</comment>
<dbReference type="Gene3D" id="3.90.230.10">
    <property type="entry name" value="Creatinase/methionine aminopeptidase superfamily"/>
    <property type="match status" value="1"/>
</dbReference>
<feature type="domain" description="Peptidase M24" evidence="7">
    <location>
        <begin position="19"/>
        <end position="248"/>
    </location>
</feature>
<feature type="binding site" evidence="5">
    <location>
        <position position="178"/>
    </location>
    <ligand>
        <name>a divalent metal cation</name>
        <dbReference type="ChEBI" id="CHEBI:60240"/>
        <label>2</label>
        <note>catalytic</note>
    </ligand>
</feature>
<evidence type="ECO:0000256" key="1">
    <source>
        <dbReference type="ARBA" id="ARBA00022438"/>
    </source>
</evidence>
<evidence type="ECO:0000256" key="3">
    <source>
        <dbReference type="ARBA" id="ARBA00022723"/>
    </source>
</evidence>
<dbReference type="EC" id="3.4.11.18" evidence="6"/>
<dbReference type="InterPro" id="IPR001714">
    <property type="entry name" value="Pept_M24_MAP"/>
</dbReference>
<gene>
    <name evidence="8" type="ORF">H4219_005783</name>
</gene>
<proteinExistence type="inferred from homology"/>
<dbReference type="GO" id="GO:0070006">
    <property type="term" value="F:metalloaminopeptidase activity"/>
    <property type="evidence" value="ECO:0007669"/>
    <property type="project" value="UniProtKB-UniRule"/>
</dbReference>
<keyword evidence="2 5" id="KW-0645">Protease</keyword>
<dbReference type="OrthoDB" id="3209743at2759"/>
<dbReference type="HAMAP" id="MF_01974">
    <property type="entry name" value="MetAP_1"/>
    <property type="match status" value="1"/>
</dbReference>
<protein>
    <recommendedName>
        <fullName evidence="6">Methionine aminopeptidase</fullName>
        <ecNumber evidence="6">3.4.11.18</ecNumber>
    </recommendedName>
</protein>
<dbReference type="AlphaFoldDB" id="A0A9W7ZMN0"/>
<evidence type="ECO:0000256" key="5">
    <source>
        <dbReference type="HAMAP-Rule" id="MF_03174"/>
    </source>
</evidence>
<comment type="similarity">
    <text evidence="5">Belongs to the peptidase M24A family. Methionine aminopeptidase type 1 subfamily.</text>
</comment>
<dbReference type="PANTHER" id="PTHR43330">
    <property type="entry name" value="METHIONINE AMINOPEPTIDASE"/>
    <property type="match status" value="1"/>
</dbReference>
<comment type="caution">
    <text evidence="8">The sequence shown here is derived from an EMBL/GenBank/DDBJ whole genome shotgun (WGS) entry which is preliminary data.</text>
</comment>
<feature type="binding site" evidence="5">
    <location>
        <position position="241"/>
    </location>
    <ligand>
        <name>a divalent metal cation</name>
        <dbReference type="ChEBI" id="CHEBI:60240"/>
        <label>2</label>
        <note>catalytic</note>
    </ligand>
</feature>
<feature type="binding site" evidence="5">
    <location>
        <position position="185"/>
    </location>
    <ligand>
        <name>substrate</name>
    </ligand>
</feature>
<dbReference type="InterPro" id="IPR036005">
    <property type="entry name" value="Creatinase/aminopeptidase-like"/>
</dbReference>
<dbReference type="NCBIfam" id="TIGR00500">
    <property type="entry name" value="met_pdase_I"/>
    <property type="match status" value="1"/>
</dbReference>
<reference evidence="8" key="1">
    <citation type="submission" date="2022-07" db="EMBL/GenBank/DDBJ databases">
        <title>Phylogenomic reconstructions and comparative analyses of Kickxellomycotina fungi.</title>
        <authorList>
            <person name="Reynolds N.K."/>
            <person name="Stajich J.E."/>
            <person name="Barry K."/>
            <person name="Grigoriev I.V."/>
            <person name="Crous P."/>
            <person name="Smith M.E."/>
        </authorList>
    </citation>
    <scope>NUCLEOTIDE SEQUENCE</scope>
    <source>
        <strain evidence="8">NBRC 100468</strain>
    </source>
</reference>
<feature type="binding site" evidence="5">
    <location>
        <position position="102"/>
    </location>
    <ligand>
        <name>a divalent metal cation</name>
        <dbReference type="ChEBI" id="CHEBI:60240"/>
        <label>1</label>
    </ligand>
</feature>
<dbReference type="Proteomes" id="UP001150538">
    <property type="component" value="Unassembled WGS sequence"/>
</dbReference>
<feature type="binding site" evidence="5">
    <location>
        <position position="113"/>
    </location>
    <ligand>
        <name>a divalent metal cation</name>
        <dbReference type="ChEBI" id="CHEBI:60240"/>
        <label>2</label>
        <note>catalytic</note>
    </ligand>
</feature>
<keyword evidence="4 5" id="KW-0378">Hydrolase</keyword>
<dbReference type="GO" id="GO:0004239">
    <property type="term" value="F:initiator methionyl aminopeptidase activity"/>
    <property type="evidence" value="ECO:0007669"/>
    <property type="project" value="UniProtKB-UniRule"/>
</dbReference>
<accession>A0A9W7ZMN0</accession>
<organism evidence="8 9">
    <name type="scientific">Mycoemilia scoparia</name>
    <dbReference type="NCBI Taxonomy" id="417184"/>
    <lineage>
        <taxon>Eukaryota</taxon>
        <taxon>Fungi</taxon>
        <taxon>Fungi incertae sedis</taxon>
        <taxon>Zoopagomycota</taxon>
        <taxon>Kickxellomycotina</taxon>
        <taxon>Kickxellomycetes</taxon>
        <taxon>Kickxellales</taxon>
        <taxon>Kickxellaceae</taxon>
        <taxon>Mycoemilia</taxon>
    </lineage>
</organism>
<feature type="binding site" evidence="5">
    <location>
        <position position="241"/>
    </location>
    <ligand>
        <name>a divalent metal cation</name>
        <dbReference type="ChEBI" id="CHEBI:60240"/>
        <label>1</label>
    </ligand>
</feature>
<feature type="binding site" evidence="5">
    <location>
        <position position="113"/>
    </location>
    <ligand>
        <name>a divalent metal cation</name>
        <dbReference type="ChEBI" id="CHEBI:60240"/>
        <label>1</label>
    </ligand>
</feature>
<dbReference type="EMBL" id="JANBPU010000395">
    <property type="protein sequence ID" value="KAJ1911924.1"/>
    <property type="molecule type" value="Genomic_DNA"/>
</dbReference>
<keyword evidence="9" id="KW-1185">Reference proteome</keyword>
<dbReference type="CDD" id="cd01086">
    <property type="entry name" value="MetAP1"/>
    <property type="match status" value="1"/>
</dbReference>
<dbReference type="PANTHER" id="PTHR43330:SF8">
    <property type="entry name" value="METHIONINE AMINOPEPTIDASE 1D, MITOCHONDRIAL"/>
    <property type="match status" value="1"/>
</dbReference>
<evidence type="ECO:0000259" key="7">
    <source>
        <dbReference type="Pfam" id="PF00557"/>
    </source>
</evidence>
<dbReference type="InterPro" id="IPR000994">
    <property type="entry name" value="Pept_M24"/>
</dbReference>
<dbReference type="InterPro" id="IPR002467">
    <property type="entry name" value="Pept_M24A_MAP1"/>
</dbReference>
<comment type="function">
    <text evidence="6">Cotranslationally removes the N-terminal methionine from nascent proteins. The N-terminal methionine is often cleaved when the second residue in the primary sequence is small and uncharged (Met-Ala-, Cys, Gly, Pro, Ser, Thr, or Val).</text>
</comment>
<keyword evidence="3 5" id="KW-0479">Metal-binding</keyword>
<keyword evidence="1 5" id="KW-0031">Aminopeptidase</keyword>
<dbReference type="SUPFAM" id="SSF55920">
    <property type="entry name" value="Creatinase/aminopeptidase"/>
    <property type="match status" value="1"/>
</dbReference>
<evidence type="ECO:0000256" key="6">
    <source>
        <dbReference type="RuleBase" id="RU003653"/>
    </source>
</evidence>
<comment type="cofactor">
    <cofactor evidence="5">
        <name>Co(2+)</name>
        <dbReference type="ChEBI" id="CHEBI:48828"/>
    </cofactor>
    <cofactor evidence="5">
        <name>Zn(2+)</name>
        <dbReference type="ChEBI" id="CHEBI:29105"/>
    </cofactor>
    <cofactor evidence="5">
        <name>Mn(2+)</name>
        <dbReference type="ChEBI" id="CHEBI:29035"/>
    </cofactor>
    <cofactor evidence="5">
        <name>Fe(2+)</name>
        <dbReference type="ChEBI" id="CHEBI:29033"/>
    </cofactor>
    <text evidence="5">Binds 2 divalent metal cations per subunit. Has a high-affinity and a low affinity metal-binding site. The true nature of the physiological cofactor is under debate. The enzyme is active with cobalt, zinc, manganese or divalent iron ions. Most likely, methionine aminopeptidases function as mononuclear Fe(2+)-metalloproteases under physiological conditions, and the catalytically relevant metal-binding site has been assigned to the histidine-containing high-affinity site.</text>
</comment>
<sequence>MGTQDLIPIITDLQDLTSLRNICRLSSQILKFAGKNLIYPGITTQEIDSIVHTSIVDDLKAYPSPLNYSGFPNSICTSINNIICHGIPDSRPLADSDIINIDVTLFKDGFHGDTSCTFLVNPDAVDALGKELVEATKEALDIGIRVCGPGVPFREIGNAISEFALINGFSVSEDLTGHGIGRHFHQPPLVFHHENDEPEVMKPGMVFTIEPILCQGESEAFLWPDGWTISTADGGRSAQFEHTVLVTEDGVEVLTE</sequence>
<dbReference type="GO" id="GO:0006508">
    <property type="term" value="P:proteolysis"/>
    <property type="evidence" value="ECO:0007669"/>
    <property type="project" value="UniProtKB-KW"/>
</dbReference>
<name>A0A9W7ZMN0_9FUNG</name>
<evidence type="ECO:0000256" key="4">
    <source>
        <dbReference type="ARBA" id="ARBA00022801"/>
    </source>
</evidence>
<dbReference type="PRINTS" id="PR00599">
    <property type="entry name" value="MAPEPTIDASE"/>
</dbReference>
<evidence type="ECO:0000313" key="8">
    <source>
        <dbReference type="EMBL" id="KAJ1911924.1"/>
    </source>
</evidence>
<feature type="binding site" evidence="5">
    <location>
        <position position="210"/>
    </location>
    <ligand>
        <name>a divalent metal cation</name>
        <dbReference type="ChEBI" id="CHEBI:60240"/>
        <label>2</label>
        <note>catalytic</note>
    </ligand>
</feature>
<dbReference type="Pfam" id="PF00557">
    <property type="entry name" value="Peptidase_M24"/>
    <property type="match status" value="1"/>
</dbReference>
<dbReference type="GO" id="GO:0046872">
    <property type="term" value="F:metal ion binding"/>
    <property type="evidence" value="ECO:0007669"/>
    <property type="project" value="UniProtKB-UniRule"/>
</dbReference>